<evidence type="ECO:0000313" key="2">
    <source>
        <dbReference type="EMBL" id="MBC8756277.1"/>
    </source>
</evidence>
<keyword evidence="1" id="KW-0472">Membrane</keyword>
<comment type="caution">
    <text evidence="2">The sequence shown here is derived from an EMBL/GenBank/DDBJ whole genome shotgun (WGS) entry which is preliminary data.</text>
</comment>
<name>A0ABR7QCN3_9FLAO</name>
<feature type="transmembrane region" description="Helical" evidence="1">
    <location>
        <begin position="155"/>
        <end position="173"/>
    </location>
</feature>
<dbReference type="EMBL" id="JACGWS010000010">
    <property type="protein sequence ID" value="MBC8756277.1"/>
    <property type="molecule type" value="Genomic_DNA"/>
</dbReference>
<keyword evidence="1" id="KW-0812">Transmembrane</keyword>
<feature type="transmembrane region" description="Helical" evidence="1">
    <location>
        <begin position="123"/>
        <end position="143"/>
    </location>
</feature>
<gene>
    <name evidence="2" type="ORF">H2O64_16505</name>
</gene>
<evidence type="ECO:0000256" key="1">
    <source>
        <dbReference type="SAM" id="Phobius"/>
    </source>
</evidence>
<reference evidence="2 3" key="1">
    <citation type="submission" date="2020-07" db="EMBL/GenBank/DDBJ databases">
        <title>Description of Kordia aestuariivivens sp. nov., isolated from a tidal flat.</title>
        <authorList>
            <person name="Park S."/>
            <person name="Yoon J.-H."/>
        </authorList>
    </citation>
    <scope>NUCLEOTIDE SEQUENCE [LARGE SCALE GENOMIC DNA]</scope>
    <source>
        <strain evidence="2 3">YSTF-M3</strain>
    </source>
</reference>
<dbReference type="RefSeq" id="WP_187563316.1">
    <property type="nucleotide sequence ID" value="NZ_JACGWS010000010.1"/>
</dbReference>
<sequence length="182" mass="21034">MKDQKVTLKYILTGILAVAFTWFIHEFTHWLTSELLGYETIMRLNGTASVKGQNPTELHKALISISGPIITIIQGLIVFILLKSRGWNKYLYTLLFTAFYMRLLAGLMNFIMPNDEARVGQYLGIGTFTLSIIISGLLFFMIYKIARKYKLNWKFQLWTVLIILLASSILILSDQFFRIRIL</sequence>
<keyword evidence="3" id="KW-1185">Reference proteome</keyword>
<dbReference type="Proteomes" id="UP000619238">
    <property type="component" value="Unassembled WGS sequence"/>
</dbReference>
<organism evidence="2 3">
    <name type="scientific">Kordia aestuariivivens</name>
    <dbReference type="NCBI Taxonomy" id="2759037"/>
    <lineage>
        <taxon>Bacteria</taxon>
        <taxon>Pseudomonadati</taxon>
        <taxon>Bacteroidota</taxon>
        <taxon>Flavobacteriia</taxon>
        <taxon>Flavobacteriales</taxon>
        <taxon>Flavobacteriaceae</taxon>
        <taxon>Kordia</taxon>
    </lineage>
</organism>
<evidence type="ECO:0000313" key="3">
    <source>
        <dbReference type="Proteomes" id="UP000619238"/>
    </source>
</evidence>
<keyword evidence="1" id="KW-1133">Transmembrane helix</keyword>
<accession>A0ABR7QCN3</accession>
<proteinExistence type="predicted"/>
<feature type="transmembrane region" description="Helical" evidence="1">
    <location>
        <begin position="7"/>
        <end position="25"/>
    </location>
</feature>
<feature type="transmembrane region" description="Helical" evidence="1">
    <location>
        <begin position="91"/>
        <end position="111"/>
    </location>
</feature>
<feature type="transmembrane region" description="Helical" evidence="1">
    <location>
        <begin position="61"/>
        <end position="82"/>
    </location>
</feature>
<protein>
    <submittedName>
        <fullName evidence="2">Uncharacterized protein</fullName>
    </submittedName>
</protein>